<feature type="transmembrane region" description="Helical" evidence="10">
    <location>
        <begin position="184"/>
        <end position="207"/>
    </location>
</feature>
<dbReference type="EMBL" id="JADEWZ010000026">
    <property type="protein sequence ID" value="MBE9117519.1"/>
    <property type="molecule type" value="Genomic_DNA"/>
</dbReference>
<feature type="transmembrane region" description="Helical" evidence="10">
    <location>
        <begin position="6"/>
        <end position="23"/>
    </location>
</feature>
<evidence type="ECO:0000313" key="14">
    <source>
        <dbReference type="Proteomes" id="UP000654482"/>
    </source>
</evidence>
<dbReference type="GO" id="GO:0004169">
    <property type="term" value="F:dolichyl-phosphate-mannose-protein mannosyltransferase activity"/>
    <property type="evidence" value="ECO:0007669"/>
    <property type="project" value="UniProtKB-UniRule"/>
</dbReference>
<keyword evidence="4 10" id="KW-0328">Glycosyltransferase</keyword>
<feature type="transmembrane region" description="Helical" evidence="10">
    <location>
        <begin position="227"/>
        <end position="249"/>
    </location>
</feature>
<evidence type="ECO:0000259" key="11">
    <source>
        <dbReference type="Pfam" id="PF02366"/>
    </source>
</evidence>
<dbReference type="PANTHER" id="PTHR10050">
    <property type="entry name" value="DOLICHYL-PHOSPHATE-MANNOSE--PROTEIN MANNOSYLTRANSFERASE"/>
    <property type="match status" value="1"/>
</dbReference>
<dbReference type="InterPro" id="IPR027005">
    <property type="entry name" value="PMT-like"/>
</dbReference>
<keyword evidence="14" id="KW-1185">Reference proteome</keyword>
<dbReference type="RefSeq" id="WP_194030607.1">
    <property type="nucleotide sequence ID" value="NZ_JADEWZ010000026.1"/>
</dbReference>
<feature type="transmembrane region" description="Helical" evidence="10">
    <location>
        <begin position="394"/>
        <end position="413"/>
    </location>
</feature>
<sequence>MTKSWFKVALAIIFVFSLVLRFWHLDRFNTLVFDEVYYPVFANRYLLGKPVYNAHPPLSQYLITISIWLGSHFPIGQDTMNGLLGSLRTPLSYRWLNALTGSFIPIVVGAIAYHLTNRRSFGAIAALFAALDGLFLVESRFALNNIYLILFGLLGQLYVLIALRQQQNRRKNLILSGLFFGASAAIKWNGLGFLLGIYLVWCVAWFVPRHNSPVRSPSTPLQNLTQLNLFHIMGYLGIIPALTYGVSWIPHLIMNPKPGFWEMQQRIFSFHQTVGSGTNVHPYCSPWYSWLLMIRPVAYFYQTARNLQEPVPSLPPLPREAVKIVYDVHAMGNPFLWWFSTAAILLFFLLLVQRLWGKQLWRENFTASSWLGLYLLLNYCANLLPWLKVTRCTFLYHYMAASVFSGYAIAWFVDSWLNSPQARDRQIGLAILLCISAAFFFWLPLYIGLPLTPDSYKLRMWFRSWI</sequence>
<keyword evidence="7 10" id="KW-1133">Transmembrane helix</keyword>
<name>A0A8J7DY06_9CYAN</name>
<evidence type="ECO:0000259" key="12">
    <source>
        <dbReference type="Pfam" id="PF16192"/>
    </source>
</evidence>
<evidence type="ECO:0000256" key="9">
    <source>
        <dbReference type="ARBA" id="ARBA00093617"/>
    </source>
</evidence>
<feature type="transmembrane region" description="Helical" evidence="10">
    <location>
        <begin position="120"/>
        <end position="137"/>
    </location>
</feature>
<feature type="transmembrane region" description="Helical" evidence="10">
    <location>
        <begin position="95"/>
        <end position="113"/>
    </location>
</feature>
<feature type="domain" description="Protein O-mannosyl-transferase C-terminal four TM" evidence="12">
    <location>
        <begin position="259"/>
        <end position="465"/>
    </location>
</feature>
<evidence type="ECO:0000256" key="5">
    <source>
        <dbReference type="ARBA" id="ARBA00022679"/>
    </source>
</evidence>
<dbReference type="Pfam" id="PF16192">
    <property type="entry name" value="PMT_4TMC"/>
    <property type="match status" value="1"/>
</dbReference>
<organism evidence="13 14">
    <name type="scientific">Lusitaniella coriacea LEGE 07157</name>
    <dbReference type="NCBI Taxonomy" id="945747"/>
    <lineage>
        <taxon>Bacteria</taxon>
        <taxon>Bacillati</taxon>
        <taxon>Cyanobacteriota</taxon>
        <taxon>Cyanophyceae</taxon>
        <taxon>Spirulinales</taxon>
        <taxon>Lusitaniellaceae</taxon>
        <taxon>Lusitaniella</taxon>
    </lineage>
</organism>
<comment type="similarity">
    <text evidence="3 10">Belongs to the glycosyltransferase 39 family.</text>
</comment>
<dbReference type="PANTHER" id="PTHR10050:SF46">
    <property type="entry name" value="PROTEIN O-MANNOSYL-TRANSFERASE 2"/>
    <property type="match status" value="1"/>
</dbReference>
<dbReference type="InterPro" id="IPR032421">
    <property type="entry name" value="PMT_4TMC"/>
</dbReference>
<keyword evidence="10" id="KW-1003">Cell membrane</keyword>
<evidence type="ECO:0000256" key="7">
    <source>
        <dbReference type="ARBA" id="ARBA00022989"/>
    </source>
</evidence>
<evidence type="ECO:0000256" key="2">
    <source>
        <dbReference type="ARBA" id="ARBA00004922"/>
    </source>
</evidence>
<evidence type="ECO:0000256" key="3">
    <source>
        <dbReference type="ARBA" id="ARBA00007222"/>
    </source>
</evidence>
<accession>A0A8J7DY06</accession>
<dbReference type="Proteomes" id="UP000654482">
    <property type="component" value="Unassembled WGS sequence"/>
</dbReference>
<dbReference type="InterPro" id="IPR003342">
    <property type="entry name" value="ArnT-like_N"/>
</dbReference>
<evidence type="ECO:0000256" key="8">
    <source>
        <dbReference type="ARBA" id="ARBA00023136"/>
    </source>
</evidence>
<dbReference type="EC" id="2.4.1.-" evidence="10"/>
<dbReference type="GO" id="GO:0005886">
    <property type="term" value="C:plasma membrane"/>
    <property type="evidence" value="ECO:0007669"/>
    <property type="project" value="UniProtKB-SubCell"/>
</dbReference>
<comment type="caution">
    <text evidence="13">The sequence shown here is derived from an EMBL/GenBank/DDBJ whole genome shotgun (WGS) entry which is preliminary data.</text>
</comment>
<proteinExistence type="inferred from homology"/>
<evidence type="ECO:0000256" key="10">
    <source>
        <dbReference type="RuleBase" id="RU367007"/>
    </source>
</evidence>
<evidence type="ECO:0000256" key="1">
    <source>
        <dbReference type="ARBA" id="ARBA00004127"/>
    </source>
</evidence>
<dbReference type="AlphaFoldDB" id="A0A8J7DY06"/>
<protein>
    <recommendedName>
        <fullName evidence="9 10">Polyprenol-phosphate-mannose--protein mannosyltransferase</fullName>
        <ecNumber evidence="10">2.4.1.-</ecNumber>
    </recommendedName>
</protein>
<feature type="transmembrane region" description="Helical" evidence="10">
    <location>
        <begin position="368"/>
        <end position="387"/>
    </location>
</feature>
<reference evidence="13" key="1">
    <citation type="submission" date="2020-10" db="EMBL/GenBank/DDBJ databases">
        <authorList>
            <person name="Castelo-Branco R."/>
            <person name="Eusebio N."/>
            <person name="Adriana R."/>
            <person name="Vieira A."/>
            <person name="Brugerolle De Fraissinette N."/>
            <person name="Rezende De Castro R."/>
            <person name="Schneider M.P."/>
            <person name="Vasconcelos V."/>
            <person name="Leao P.N."/>
        </authorList>
    </citation>
    <scope>NUCLEOTIDE SEQUENCE</scope>
    <source>
        <strain evidence="13">LEGE 07157</strain>
    </source>
</reference>
<gene>
    <name evidence="13" type="ORF">IQ249_16595</name>
</gene>
<keyword evidence="8 10" id="KW-0472">Membrane</keyword>
<evidence type="ECO:0000256" key="4">
    <source>
        <dbReference type="ARBA" id="ARBA00022676"/>
    </source>
</evidence>
<feature type="transmembrane region" description="Helical" evidence="10">
    <location>
        <begin position="335"/>
        <end position="356"/>
    </location>
</feature>
<feature type="transmembrane region" description="Helical" evidence="10">
    <location>
        <begin position="143"/>
        <end position="163"/>
    </location>
</feature>
<comment type="pathway">
    <text evidence="2 10">Protein modification; protein glycosylation.</text>
</comment>
<comment type="function">
    <text evidence="10">Protein O-mannosyltransferase that catalyzes the transfer of a single mannose residue from a polyprenol phospho-mannosyl lipidic donor to the hydroxyl group of selected serine and threonine residues in acceptor proteins.</text>
</comment>
<feature type="transmembrane region" description="Helical" evidence="10">
    <location>
        <begin position="425"/>
        <end position="449"/>
    </location>
</feature>
<evidence type="ECO:0000313" key="13">
    <source>
        <dbReference type="EMBL" id="MBE9117519.1"/>
    </source>
</evidence>
<dbReference type="Pfam" id="PF02366">
    <property type="entry name" value="PMT"/>
    <property type="match status" value="1"/>
</dbReference>
<evidence type="ECO:0000256" key="6">
    <source>
        <dbReference type="ARBA" id="ARBA00022692"/>
    </source>
</evidence>
<comment type="subcellular location">
    <subcellularLocation>
        <location evidence="10">Cell membrane</location>
    </subcellularLocation>
    <subcellularLocation>
        <location evidence="1">Endomembrane system</location>
        <topology evidence="1">Multi-pass membrane protein</topology>
    </subcellularLocation>
</comment>
<keyword evidence="5 10" id="KW-0808">Transferase</keyword>
<keyword evidence="6 10" id="KW-0812">Transmembrane</keyword>
<feature type="domain" description="ArnT-like N-terminal" evidence="11">
    <location>
        <begin position="12"/>
        <end position="217"/>
    </location>
</feature>
<dbReference type="UniPathway" id="UPA00378"/>
<dbReference type="GO" id="GO:0012505">
    <property type="term" value="C:endomembrane system"/>
    <property type="evidence" value="ECO:0007669"/>
    <property type="project" value="UniProtKB-SubCell"/>
</dbReference>